<dbReference type="Proteomes" id="UP001497644">
    <property type="component" value="Chromosome 4"/>
</dbReference>
<organism evidence="2 3">
    <name type="scientific">Lasius platythorax</name>
    <dbReference type="NCBI Taxonomy" id="488582"/>
    <lineage>
        <taxon>Eukaryota</taxon>
        <taxon>Metazoa</taxon>
        <taxon>Ecdysozoa</taxon>
        <taxon>Arthropoda</taxon>
        <taxon>Hexapoda</taxon>
        <taxon>Insecta</taxon>
        <taxon>Pterygota</taxon>
        <taxon>Neoptera</taxon>
        <taxon>Endopterygota</taxon>
        <taxon>Hymenoptera</taxon>
        <taxon>Apocrita</taxon>
        <taxon>Aculeata</taxon>
        <taxon>Formicoidea</taxon>
        <taxon>Formicidae</taxon>
        <taxon>Formicinae</taxon>
        <taxon>Lasius</taxon>
        <taxon>Lasius</taxon>
    </lineage>
</organism>
<keyword evidence="3" id="KW-1185">Reference proteome</keyword>
<evidence type="ECO:0000313" key="2">
    <source>
        <dbReference type="EMBL" id="CAL1683624.1"/>
    </source>
</evidence>
<feature type="compositionally biased region" description="Basic and acidic residues" evidence="1">
    <location>
        <begin position="192"/>
        <end position="211"/>
    </location>
</feature>
<evidence type="ECO:0000256" key="1">
    <source>
        <dbReference type="SAM" id="MobiDB-lite"/>
    </source>
</evidence>
<dbReference type="Pfam" id="PF16009">
    <property type="entry name" value="DUF4779"/>
    <property type="match status" value="1"/>
</dbReference>
<dbReference type="AlphaFoldDB" id="A0AAV2NV32"/>
<gene>
    <name evidence="2" type="ORF">LPLAT_LOCUS9316</name>
</gene>
<feature type="compositionally biased region" description="Basic and acidic residues" evidence="1">
    <location>
        <begin position="294"/>
        <end position="314"/>
    </location>
</feature>
<feature type="region of interest" description="Disordered" evidence="1">
    <location>
        <begin position="265"/>
        <end position="328"/>
    </location>
</feature>
<proteinExistence type="predicted"/>
<feature type="compositionally biased region" description="Basic and acidic residues" evidence="1">
    <location>
        <begin position="265"/>
        <end position="284"/>
    </location>
</feature>
<feature type="region of interest" description="Disordered" evidence="1">
    <location>
        <begin position="192"/>
        <end position="217"/>
    </location>
</feature>
<reference evidence="2" key="1">
    <citation type="submission" date="2024-04" db="EMBL/GenBank/DDBJ databases">
        <authorList>
            <consortium name="Molecular Ecology Group"/>
        </authorList>
    </citation>
    <scope>NUCLEOTIDE SEQUENCE</scope>
</reference>
<accession>A0AAV2NV32</accession>
<dbReference type="InterPro" id="IPR031959">
    <property type="entry name" value="DUF4779"/>
</dbReference>
<sequence>MKVCEEWFRAGWYAAYVVLCVCAHPARDRSNEMHFSRSRLFDPESTNGFEKEVSATKLFESHEDSVEEFEENSPLRAIATRAKSNPALLPLIIEPEAEMLPRGYKGVKPPGVTHMEFAFAKPQTDTSVRESATLRALMINDDENFDKFGGFGRDGDAHYAASKHEEQIARNDRGSESLVVLEVGLKDDLKQKSKKTDPFRRKSHFENEDRAKNHKEKVVKKKQNIYKTGNAREKTPNGAGYSNVYHEDEFEKDADFYDDGRQSEHFEKHGRYGEKHATPEDTYAKGKSNGSRLVDVEANERGKFEKTRLDREAQGHATMDSSGTLTDS</sequence>
<dbReference type="EMBL" id="OZ034827">
    <property type="protein sequence ID" value="CAL1683624.1"/>
    <property type="molecule type" value="Genomic_DNA"/>
</dbReference>
<evidence type="ECO:0000313" key="3">
    <source>
        <dbReference type="Proteomes" id="UP001497644"/>
    </source>
</evidence>
<protein>
    <submittedName>
        <fullName evidence="2">Uncharacterized protein</fullName>
    </submittedName>
</protein>
<feature type="compositionally biased region" description="Polar residues" evidence="1">
    <location>
        <begin position="319"/>
        <end position="328"/>
    </location>
</feature>
<name>A0AAV2NV32_9HYME</name>